<protein>
    <submittedName>
        <fullName evidence="4">3-oxoadipate enol-lactonase</fullName>
    </submittedName>
</protein>
<evidence type="ECO:0000259" key="3">
    <source>
        <dbReference type="Pfam" id="PF12697"/>
    </source>
</evidence>
<dbReference type="NCBIfam" id="TIGR02425">
    <property type="entry name" value="decarb_PcaC"/>
    <property type="match status" value="1"/>
</dbReference>
<dbReference type="Proteomes" id="UP000641932">
    <property type="component" value="Unassembled WGS sequence"/>
</dbReference>
<dbReference type="Gene3D" id="1.20.1290.10">
    <property type="entry name" value="AhpD-like"/>
    <property type="match status" value="1"/>
</dbReference>
<dbReference type="InterPro" id="IPR003779">
    <property type="entry name" value="CMD-like"/>
</dbReference>
<reference evidence="4" key="1">
    <citation type="journal article" date="2014" name="Int. J. Syst. Evol. Microbiol.">
        <title>Complete genome sequence of Corynebacterium casei LMG S-19264T (=DSM 44701T), isolated from a smear-ripened cheese.</title>
        <authorList>
            <consortium name="US DOE Joint Genome Institute (JGI-PGF)"/>
            <person name="Walter F."/>
            <person name="Albersmeier A."/>
            <person name="Kalinowski J."/>
            <person name="Ruckert C."/>
        </authorList>
    </citation>
    <scope>NUCLEOTIDE SEQUENCE</scope>
    <source>
        <strain evidence="4">CGMCC 4.7201</strain>
    </source>
</reference>
<evidence type="ECO:0000256" key="1">
    <source>
        <dbReference type="SAM" id="MobiDB-lite"/>
    </source>
</evidence>
<proteinExistence type="predicted"/>
<dbReference type="InterPro" id="IPR000073">
    <property type="entry name" value="AB_hydrolase_1"/>
</dbReference>
<dbReference type="Gene3D" id="3.40.50.1820">
    <property type="entry name" value="alpha/beta hydrolase"/>
    <property type="match status" value="1"/>
</dbReference>
<dbReference type="GO" id="GO:0051920">
    <property type="term" value="F:peroxiredoxin activity"/>
    <property type="evidence" value="ECO:0007669"/>
    <property type="project" value="InterPro"/>
</dbReference>
<dbReference type="PANTHER" id="PTHR33570:SF2">
    <property type="entry name" value="CARBOXYMUCONOLACTONE DECARBOXYLASE-LIKE DOMAIN-CONTAINING PROTEIN"/>
    <property type="match status" value="1"/>
</dbReference>
<dbReference type="Pfam" id="PF12697">
    <property type="entry name" value="Abhydrolase_6"/>
    <property type="match status" value="1"/>
</dbReference>
<accession>A0A917ZSG7</accession>
<feature type="domain" description="Carboxymuconolactone decarboxylase-like" evidence="2">
    <location>
        <begin position="322"/>
        <end position="404"/>
    </location>
</feature>
<keyword evidence="5" id="KW-1185">Reference proteome</keyword>
<dbReference type="InterPro" id="IPR052512">
    <property type="entry name" value="4CMD/NDH-1_regulator"/>
</dbReference>
<dbReference type="InterPro" id="IPR012788">
    <property type="entry name" value="Decarb_PcaC"/>
</dbReference>
<sequence length="410" mass="43704">MTDVPLLNHRLDGPQDAPALVLGPALGTTSQIWQEQIADLSRYWRVVRYDLPGHGGSLAHPTHTVEEVAVLVLELLDRLGIEGFGYAGAGFGGSVGTLLALSHPHRVVSLALIGSSAGPGSPDAWREHALVVRATGLEHEARTAASRWFTPRSLAEEPALAEPCAHMVRTVDPACYAALCDALGEHDLRDQLPAVIAPTLVIAGAEDTTAPPGAARELIAGIPDSRLAVVPNAAHLANVEQPGPVTQLLLRHFAATLRQAPSPAAPPPPVEPAPAPPRAAADSEPVDYERNAFADGLKVRREVLGDAHVDRALSRADDLTGEFQEFITRYVWGEVWTRPGLDRRSRSIATITALVARGQLDELAFHIRAGVRNGLTRDEIREVLLQTAVYCGVPAANSAFAVAQRVLAED</sequence>
<dbReference type="SUPFAM" id="SSF53474">
    <property type="entry name" value="alpha/beta-Hydrolases"/>
    <property type="match status" value="1"/>
</dbReference>
<dbReference type="AlphaFoldDB" id="A0A917ZSG7"/>
<dbReference type="InterPro" id="IPR029058">
    <property type="entry name" value="AB_hydrolase_fold"/>
</dbReference>
<dbReference type="InterPro" id="IPR029032">
    <property type="entry name" value="AhpD-like"/>
</dbReference>
<evidence type="ECO:0000313" key="5">
    <source>
        <dbReference type="Proteomes" id="UP000641932"/>
    </source>
</evidence>
<feature type="domain" description="AB hydrolase-1" evidence="3">
    <location>
        <begin position="20"/>
        <end position="245"/>
    </location>
</feature>
<organism evidence="4 5">
    <name type="scientific">Wenjunlia tyrosinilytica</name>
    <dbReference type="NCBI Taxonomy" id="1544741"/>
    <lineage>
        <taxon>Bacteria</taxon>
        <taxon>Bacillati</taxon>
        <taxon>Actinomycetota</taxon>
        <taxon>Actinomycetes</taxon>
        <taxon>Kitasatosporales</taxon>
        <taxon>Streptomycetaceae</taxon>
        <taxon>Wenjunlia</taxon>
    </lineage>
</organism>
<dbReference type="EMBL" id="BMMS01000018">
    <property type="protein sequence ID" value="GGO92582.1"/>
    <property type="molecule type" value="Genomic_DNA"/>
</dbReference>
<feature type="compositionally biased region" description="Pro residues" evidence="1">
    <location>
        <begin position="263"/>
        <end position="277"/>
    </location>
</feature>
<dbReference type="Pfam" id="PF02627">
    <property type="entry name" value="CMD"/>
    <property type="match status" value="1"/>
</dbReference>
<gene>
    <name evidence="4" type="ORF">GCM10012280_43110</name>
</gene>
<name>A0A917ZSG7_9ACTN</name>
<dbReference type="SUPFAM" id="SSF69118">
    <property type="entry name" value="AhpD-like"/>
    <property type="match status" value="1"/>
</dbReference>
<comment type="caution">
    <text evidence="4">The sequence shown here is derived from an EMBL/GenBank/DDBJ whole genome shotgun (WGS) entry which is preliminary data.</text>
</comment>
<feature type="region of interest" description="Disordered" evidence="1">
    <location>
        <begin position="259"/>
        <end position="285"/>
    </location>
</feature>
<reference evidence="4" key="2">
    <citation type="submission" date="2020-09" db="EMBL/GenBank/DDBJ databases">
        <authorList>
            <person name="Sun Q."/>
            <person name="Zhou Y."/>
        </authorList>
    </citation>
    <scope>NUCLEOTIDE SEQUENCE</scope>
    <source>
        <strain evidence="4">CGMCC 4.7201</strain>
    </source>
</reference>
<dbReference type="PRINTS" id="PR00111">
    <property type="entry name" value="ABHYDROLASE"/>
</dbReference>
<evidence type="ECO:0000313" key="4">
    <source>
        <dbReference type="EMBL" id="GGO92582.1"/>
    </source>
</evidence>
<evidence type="ECO:0000259" key="2">
    <source>
        <dbReference type="Pfam" id="PF02627"/>
    </source>
</evidence>
<dbReference type="RefSeq" id="WP_189133397.1">
    <property type="nucleotide sequence ID" value="NZ_BMMS01000018.1"/>
</dbReference>
<dbReference type="PANTHER" id="PTHR33570">
    <property type="entry name" value="4-CARBOXYMUCONOLACTONE DECARBOXYLASE FAMILY PROTEIN"/>
    <property type="match status" value="1"/>
</dbReference>